<sequence>MDKNITYIGLDVHKDTIAVALAADGRGEVCAHGQISNTPAALTRLSSKLSRNGSVLRFCYEAGPCGYGIQRQLAAAGHDCDLGVDRTGWSCGAFSVCDGQPTIENCGPCDGYSVSPFGRPPHPSALSHAGIGNVIN</sequence>
<protein>
    <submittedName>
        <fullName evidence="1">Uncharacterized protein</fullName>
    </submittedName>
</protein>
<proteinExistence type="predicted"/>
<name>A0A0F9IYJ6_9ZZZZ</name>
<dbReference type="EMBL" id="LAZR01011304">
    <property type="protein sequence ID" value="KKM62388.1"/>
    <property type="molecule type" value="Genomic_DNA"/>
</dbReference>
<comment type="caution">
    <text evidence="1">The sequence shown here is derived from an EMBL/GenBank/DDBJ whole genome shotgun (WGS) entry which is preliminary data.</text>
</comment>
<accession>A0A0F9IYJ6</accession>
<gene>
    <name evidence="1" type="ORF">LCGC14_1522200</name>
</gene>
<dbReference type="AlphaFoldDB" id="A0A0F9IYJ6"/>
<evidence type="ECO:0000313" key="1">
    <source>
        <dbReference type="EMBL" id="KKM62388.1"/>
    </source>
</evidence>
<reference evidence="1" key="1">
    <citation type="journal article" date="2015" name="Nature">
        <title>Complex archaea that bridge the gap between prokaryotes and eukaryotes.</title>
        <authorList>
            <person name="Spang A."/>
            <person name="Saw J.H."/>
            <person name="Jorgensen S.L."/>
            <person name="Zaremba-Niedzwiedzka K."/>
            <person name="Martijn J."/>
            <person name="Lind A.E."/>
            <person name="van Eijk R."/>
            <person name="Schleper C."/>
            <person name="Guy L."/>
            <person name="Ettema T.J."/>
        </authorList>
    </citation>
    <scope>NUCLEOTIDE SEQUENCE</scope>
</reference>
<organism evidence="1">
    <name type="scientific">marine sediment metagenome</name>
    <dbReference type="NCBI Taxonomy" id="412755"/>
    <lineage>
        <taxon>unclassified sequences</taxon>
        <taxon>metagenomes</taxon>
        <taxon>ecological metagenomes</taxon>
    </lineage>
</organism>